<keyword evidence="1" id="KW-0472">Membrane</keyword>
<dbReference type="EMBL" id="SMKI01000242">
    <property type="protein sequence ID" value="TDC72533.1"/>
    <property type="molecule type" value="Genomic_DNA"/>
</dbReference>
<evidence type="ECO:0000256" key="1">
    <source>
        <dbReference type="SAM" id="Phobius"/>
    </source>
</evidence>
<dbReference type="PANTHER" id="PTHR30572">
    <property type="entry name" value="MEMBRANE COMPONENT OF TRANSPORTER-RELATED"/>
    <property type="match status" value="1"/>
</dbReference>
<accession>A0A4R4TCI5</accession>
<dbReference type="PANTHER" id="PTHR30572:SF4">
    <property type="entry name" value="ABC TRANSPORTER PERMEASE YTRF"/>
    <property type="match status" value="1"/>
</dbReference>
<reference evidence="2 3" key="1">
    <citation type="submission" date="2019-03" db="EMBL/GenBank/DDBJ databases">
        <title>Draft genome sequences of novel Actinobacteria.</title>
        <authorList>
            <person name="Sahin N."/>
            <person name="Ay H."/>
            <person name="Saygin H."/>
        </authorList>
    </citation>
    <scope>NUCLEOTIDE SEQUENCE [LARGE SCALE GENOMIC DNA]</scope>
    <source>
        <strain evidence="2 3">DSM 41900</strain>
    </source>
</reference>
<dbReference type="AlphaFoldDB" id="A0A4R4TCI5"/>
<keyword evidence="1" id="KW-1133">Transmembrane helix</keyword>
<organism evidence="2 3">
    <name type="scientific">Streptomyces hainanensis</name>
    <dbReference type="NCBI Taxonomy" id="402648"/>
    <lineage>
        <taxon>Bacteria</taxon>
        <taxon>Bacillati</taxon>
        <taxon>Actinomycetota</taxon>
        <taxon>Actinomycetes</taxon>
        <taxon>Kitasatosporales</taxon>
        <taxon>Streptomycetaceae</taxon>
        <taxon>Streptomyces</taxon>
    </lineage>
</organism>
<feature type="transmembrane region" description="Helical" evidence="1">
    <location>
        <begin position="390"/>
        <end position="411"/>
    </location>
</feature>
<evidence type="ECO:0000313" key="2">
    <source>
        <dbReference type="EMBL" id="TDC72533.1"/>
    </source>
</evidence>
<dbReference type="GO" id="GO:0005886">
    <property type="term" value="C:plasma membrane"/>
    <property type="evidence" value="ECO:0007669"/>
    <property type="project" value="TreeGrafter"/>
</dbReference>
<sequence length="937" mass="97324">MKRLNTWRLALRIARRDARRAKGRSALVVAMIALPILVVSAADLTYRSGDISKAESLTRELGRSDARYTIATQGSPVVQSPSGEVVQYREDADDMVWDSDDRPAEEILGQVESALPDGATVLADQYAHTNASTRTGLTDIQVREIDSASPLVEGMLTLLRGDYPEEADEVAVTQAFLDTSGLGIGSQVTIGGLEQTYTITGAYELPSELSLEQAIAVPGSVLPHLDPTNVVPLSFLVDVPDGDVDWAAVQHANEAGLIVSSRSVTLNPPPADQVEFSDGDMSSSTDPATTAALITVVSLIILEICLLAGPAFAVGARRARRQLGLVGANGGDRRQLRAIMLASGLVLGAAAAVVGTLGGITLTLIGRPFIEEAIGARFGGLDFRLTELGGIALLAVVVGLLAAVVPAINAARTDVLESLSGRRGVRRAGRALPVVGFVALIGGAALAIVGAMTVDEPTVVAAGSIIAELGVVALTPLLVGGFGKLARALPLSGRLALRDAARNRGRTAPAVAAIMAATAGAVAVATVLVSDTAQQRAEYTPGLPSGTVALSGWSPEELALLDPARGIIEAEMPTTVRADRGMLTAVPGCVQYGSADCGLVETRIPEGNGCPLWSAESEQLTSAERRELVTDERCVEASGFGAPGMVVADPELLDVLDVDDPRAREALERGEVVALAMAGRFVDDDGRVTMDVYETSPAYGDDGAITVEPDLSVTLPVYQATDQGYGFELLMTPETAEAAGLSFAQDSTLYATERTPTEAEQQAVEGAMRDLATRSGTTATPYIDVEDGFHSDTALNLLVLSLAAGILALGAAGIATGLAQADSEADLGTLAAVGASPRVRRTLSGLQCGLIAAMGVVLGAVSGVIPAIALQLANQRANLANWESAWDNGWDPGVRPELFLEMPWLTFGQLIVVVPLVACLVAALLTRSRITLARRAG</sequence>
<feature type="transmembrane region" description="Helical" evidence="1">
    <location>
        <begin position="431"/>
        <end position="454"/>
    </location>
</feature>
<dbReference type="InterPro" id="IPR050250">
    <property type="entry name" value="Macrolide_Exporter_MacB"/>
</dbReference>
<feature type="transmembrane region" description="Helical" evidence="1">
    <location>
        <begin position="797"/>
        <end position="819"/>
    </location>
</feature>
<dbReference type="GO" id="GO:0022857">
    <property type="term" value="F:transmembrane transporter activity"/>
    <property type="evidence" value="ECO:0007669"/>
    <property type="project" value="TreeGrafter"/>
</dbReference>
<feature type="transmembrane region" description="Helical" evidence="1">
    <location>
        <begin position="291"/>
        <end position="316"/>
    </location>
</feature>
<feature type="transmembrane region" description="Helical" evidence="1">
    <location>
        <begin position="507"/>
        <end position="529"/>
    </location>
</feature>
<protein>
    <submittedName>
        <fullName evidence="2">ABC transporter permease</fullName>
    </submittedName>
</protein>
<feature type="transmembrane region" description="Helical" evidence="1">
    <location>
        <begin position="460"/>
        <end position="486"/>
    </location>
</feature>
<dbReference type="Proteomes" id="UP000295345">
    <property type="component" value="Unassembled WGS sequence"/>
</dbReference>
<dbReference type="RefSeq" id="WP_132819751.1">
    <property type="nucleotide sequence ID" value="NZ_SMKI01000242.1"/>
</dbReference>
<evidence type="ECO:0000313" key="3">
    <source>
        <dbReference type="Proteomes" id="UP000295345"/>
    </source>
</evidence>
<dbReference type="OrthoDB" id="3405625at2"/>
<proteinExistence type="predicted"/>
<gene>
    <name evidence="2" type="ORF">E1283_21485</name>
</gene>
<name>A0A4R4TCI5_9ACTN</name>
<feature type="transmembrane region" description="Helical" evidence="1">
    <location>
        <begin position="848"/>
        <end position="873"/>
    </location>
</feature>
<feature type="transmembrane region" description="Helical" evidence="1">
    <location>
        <begin position="337"/>
        <end position="370"/>
    </location>
</feature>
<keyword evidence="3" id="KW-1185">Reference proteome</keyword>
<feature type="transmembrane region" description="Helical" evidence="1">
    <location>
        <begin position="904"/>
        <end position="925"/>
    </location>
</feature>
<comment type="caution">
    <text evidence="2">The sequence shown here is derived from an EMBL/GenBank/DDBJ whole genome shotgun (WGS) entry which is preliminary data.</text>
</comment>
<keyword evidence="1" id="KW-0812">Transmembrane</keyword>